<dbReference type="RefSeq" id="WP_133628288.1">
    <property type="nucleotide sequence ID" value="NZ_SOAZ01000012.1"/>
</dbReference>
<dbReference type="InterPro" id="IPR011990">
    <property type="entry name" value="TPR-like_helical_dom_sf"/>
</dbReference>
<feature type="repeat" description="TPR" evidence="1">
    <location>
        <begin position="271"/>
        <end position="304"/>
    </location>
</feature>
<proteinExistence type="predicted"/>
<dbReference type="OrthoDB" id="9815923at2"/>
<gene>
    <name evidence="3" type="ORF">EDD71_11216</name>
</gene>
<keyword evidence="1" id="KW-0802">TPR repeat</keyword>
<dbReference type="Gene3D" id="1.25.40.10">
    <property type="entry name" value="Tetratricopeptide repeat domain"/>
    <property type="match status" value="1"/>
</dbReference>
<dbReference type="InterPro" id="IPR029044">
    <property type="entry name" value="Nucleotide-diphossugar_trans"/>
</dbReference>
<evidence type="ECO:0000313" key="4">
    <source>
        <dbReference type="Proteomes" id="UP000295325"/>
    </source>
</evidence>
<dbReference type="CDD" id="cd02511">
    <property type="entry name" value="Beta4Glucosyltransferase"/>
    <property type="match status" value="1"/>
</dbReference>
<dbReference type="Pfam" id="PF00535">
    <property type="entry name" value="Glycos_transf_2"/>
    <property type="match status" value="1"/>
</dbReference>
<dbReference type="Proteomes" id="UP000295325">
    <property type="component" value="Unassembled WGS sequence"/>
</dbReference>
<name>A0A4R7KLF9_9CLOT</name>
<organism evidence="3 4">
    <name type="scientific">Fonticella tunisiensis</name>
    <dbReference type="NCBI Taxonomy" id="1096341"/>
    <lineage>
        <taxon>Bacteria</taxon>
        <taxon>Bacillati</taxon>
        <taxon>Bacillota</taxon>
        <taxon>Clostridia</taxon>
        <taxon>Eubacteriales</taxon>
        <taxon>Clostridiaceae</taxon>
        <taxon>Fonticella</taxon>
    </lineage>
</organism>
<dbReference type="PROSITE" id="PS50293">
    <property type="entry name" value="TPR_REGION"/>
    <property type="match status" value="1"/>
</dbReference>
<accession>A0A4R7KLF9</accession>
<dbReference type="EMBL" id="SOAZ01000012">
    <property type="protein sequence ID" value="TDT57236.1"/>
    <property type="molecule type" value="Genomic_DNA"/>
</dbReference>
<dbReference type="AlphaFoldDB" id="A0A4R7KLF9"/>
<dbReference type="SUPFAM" id="SSF53448">
    <property type="entry name" value="Nucleotide-diphospho-sugar transferases"/>
    <property type="match status" value="1"/>
</dbReference>
<sequence length="380" mass="44599">MKLSLCMIVKNEEKFIKMCLDNSLPLVDEAIIVDTGSTDNTREIIKSFDNKVRLIETKWENDFSKARNLSIENATGDWILVLDADEKLVATDKLRKYIEKCHYEGIRIPFYHVVNDGDILYTNVYAKIFRNKYRYSGRIHEQVRIEADKIVDVPEDIAKIYHFGYLKKVYESKNKLNRNLTLLKDEYNKDPNNPFILYNLGVTCFSEGNYEESLKYFFKCNEQLNYKYANQVTFYEFDILNRIPSILNRLKKYDDCIIFLEGVTGEINNIPDLYFNLGEAYEGKGDLEKAIEAYKKCIEIGENRDFVSVKGIGSFYPKFKIAKIYEKKGEIMKAASMYIEGVFDKNNILRKGINETREFLERNKLYEILIEFNSLIKNLL</sequence>
<evidence type="ECO:0000259" key="2">
    <source>
        <dbReference type="Pfam" id="PF00535"/>
    </source>
</evidence>
<protein>
    <submittedName>
        <fullName evidence="3">Glycosyltransferase involved in cell wall biosynthesis</fullName>
    </submittedName>
</protein>
<dbReference type="Gene3D" id="3.90.550.10">
    <property type="entry name" value="Spore Coat Polysaccharide Biosynthesis Protein SpsA, Chain A"/>
    <property type="match status" value="1"/>
</dbReference>
<dbReference type="InterPro" id="IPR001173">
    <property type="entry name" value="Glyco_trans_2-like"/>
</dbReference>
<dbReference type="SUPFAM" id="SSF48452">
    <property type="entry name" value="TPR-like"/>
    <property type="match status" value="1"/>
</dbReference>
<feature type="domain" description="Glycosyltransferase 2-like" evidence="2">
    <location>
        <begin position="4"/>
        <end position="128"/>
    </location>
</feature>
<dbReference type="PROSITE" id="PS50005">
    <property type="entry name" value="TPR"/>
    <property type="match status" value="1"/>
</dbReference>
<keyword evidence="4" id="KW-1185">Reference proteome</keyword>
<keyword evidence="3" id="KW-0808">Transferase</keyword>
<dbReference type="PANTHER" id="PTHR43630">
    <property type="entry name" value="POLY-BETA-1,6-N-ACETYL-D-GLUCOSAMINE SYNTHASE"/>
    <property type="match status" value="1"/>
</dbReference>
<reference evidence="3 4" key="1">
    <citation type="submission" date="2019-03" db="EMBL/GenBank/DDBJ databases">
        <title>Genomic Encyclopedia of Type Strains, Phase IV (KMG-IV): sequencing the most valuable type-strain genomes for metagenomic binning, comparative biology and taxonomic classification.</title>
        <authorList>
            <person name="Goeker M."/>
        </authorList>
    </citation>
    <scope>NUCLEOTIDE SEQUENCE [LARGE SCALE GENOMIC DNA]</scope>
    <source>
        <strain evidence="3 4">DSM 24455</strain>
    </source>
</reference>
<dbReference type="GO" id="GO:0016740">
    <property type="term" value="F:transferase activity"/>
    <property type="evidence" value="ECO:0007669"/>
    <property type="project" value="UniProtKB-KW"/>
</dbReference>
<dbReference type="Pfam" id="PF13181">
    <property type="entry name" value="TPR_8"/>
    <property type="match status" value="2"/>
</dbReference>
<evidence type="ECO:0000256" key="1">
    <source>
        <dbReference type="PROSITE-ProRule" id="PRU00339"/>
    </source>
</evidence>
<comment type="caution">
    <text evidence="3">The sequence shown here is derived from an EMBL/GenBank/DDBJ whole genome shotgun (WGS) entry which is preliminary data.</text>
</comment>
<dbReference type="InterPro" id="IPR019734">
    <property type="entry name" value="TPR_rpt"/>
</dbReference>
<dbReference type="SMART" id="SM00028">
    <property type="entry name" value="TPR"/>
    <property type="match status" value="2"/>
</dbReference>
<evidence type="ECO:0000313" key="3">
    <source>
        <dbReference type="EMBL" id="TDT57236.1"/>
    </source>
</evidence>
<dbReference type="PANTHER" id="PTHR43630:SF2">
    <property type="entry name" value="GLYCOSYLTRANSFERASE"/>
    <property type="match status" value="1"/>
</dbReference>